<feature type="active site" description="Proton donor" evidence="10">
    <location>
        <position position="412"/>
    </location>
</feature>
<organism evidence="14">
    <name type="scientific">Amphimedon queenslandica</name>
    <name type="common">Sponge</name>
    <dbReference type="NCBI Taxonomy" id="400682"/>
    <lineage>
        <taxon>Eukaryota</taxon>
        <taxon>Metazoa</taxon>
        <taxon>Porifera</taxon>
        <taxon>Demospongiae</taxon>
        <taxon>Heteroscleromorpha</taxon>
        <taxon>Haplosclerida</taxon>
        <taxon>Niphatidae</taxon>
        <taxon>Amphimedon</taxon>
    </lineage>
</organism>
<evidence type="ECO:0000256" key="11">
    <source>
        <dbReference type="PIRSR" id="PIRSR601382-2"/>
    </source>
</evidence>
<keyword evidence="4" id="KW-0256">Endoplasmic reticulum</keyword>
<keyword evidence="6 13" id="KW-1133">Transmembrane helix</keyword>
<keyword evidence="3 13" id="KW-0812">Transmembrane</keyword>
<evidence type="ECO:0000256" key="1">
    <source>
        <dbReference type="ARBA" id="ARBA00004648"/>
    </source>
</evidence>
<name>A0A1X7VT36_AMPQE</name>
<dbReference type="FunCoup" id="A0A1X7VT36">
    <property type="interactions" value="442"/>
</dbReference>
<evidence type="ECO:0000256" key="10">
    <source>
        <dbReference type="PIRSR" id="PIRSR601382-1"/>
    </source>
</evidence>
<dbReference type="InterPro" id="IPR036026">
    <property type="entry name" value="Seven-hairpin_glycosidases"/>
</dbReference>
<dbReference type="EC" id="3.2.1.-" evidence="12"/>
<dbReference type="OrthoDB" id="8118055at2759"/>
<feature type="active site" evidence="10">
    <location>
        <position position="303"/>
    </location>
</feature>
<accession>A0A1X7VT36</accession>
<keyword evidence="7 13" id="KW-0472">Membrane</keyword>
<evidence type="ECO:0000256" key="2">
    <source>
        <dbReference type="ARBA" id="ARBA00007658"/>
    </source>
</evidence>
<comment type="subcellular location">
    <subcellularLocation>
        <location evidence="1">Endoplasmic reticulum membrane</location>
        <topology evidence="1">Single-pass type II membrane protein</topology>
    </subcellularLocation>
</comment>
<feature type="active site" description="Proton donor" evidence="10">
    <location>
        <position position="158"/>
    </location>
</feature>
<reference evidence="14" key="2">
    <citation type="submission" date="2017-05" db="UniProtKB">
        <authorList>
            <consortium name="EnsemblMetazoa"/>
        </authorList>
    </citation>
    <scope>IDENTIFICATION</scope>
</reference>
<evidence type="ECO:0000256" key="7">
    <source>
        <dbReference type="ARBA" id="ARBA00023136"/>
    </source>
</evidence>
<dbReference type="GO" id="GO:1904380">
    <property type="term" value="P:endoplasmic reticulum mannose trimming"/>
    <property type="evidence" value="ECO:0007669"/>
    <property type="project" value="InterPro"/>
</dbReference>
<sequence>MELRCRDLLCLLIVTMNSLWSILPHLYMLFDYQPVRTNRNTSYYVQMTSIVHKSFPESERLRMINETRAMFYHGYNNYMRHAFPHDELDPIHCSGRGHDWNDPSNININDALGDYSLTLIDALSTLVVMGDSERFMEAVEYISHNITFDHCPTVQVFEANIRVIGSLLSSHLIITEADKRLGDFRPLHYSDELLHVAHDLAERLLPAFENTATGLPHPRVNLCHGVPSGGVPETCTAGAGSLILEFSILSRLVGDPIYENLARRAVRTLWDLRHPRTGLVGNVVNIHSGDWIGPMSGIGAGVDSFYEYLLKSFILFGEREDLEMFTEFYKNIMKYMRKGCCSCLDIIINDKWLQSPLYVNVNYNSGKLYNFWFDSLSASFAGLQVLAGDLDEAICTHALYYTLWRKYESLPERYDWKAKSPSVSFYPLRPELAESTYLLYQATHNPFYLHVGTDILNSINKHMKAKCGYATLHDVITKEKEDRMESFFLSEMCKYLYLLFDTDHVINKHSANYLFTTEGHVIPISSTLHRKQWEEESGHGQCRNYYRGRSMSRINETMLSTSCNVYSNIRRHSLPLVKEHFTELENFIGLHDHR</sequence>
<protein>
    <recommendedName>
        <fullName evidence="12">alpha-1,2-Mannosidase</fullName>
        <ecNumber evidence="12">3.2.1.-</ecNumber>
    </recommendedName>
</protein>
<keyword evidence="12" id="KW-0378">Hydrolase</keyword>
<comment type="similarity">
    <text evidence="2 12">Belongs to the glycosyl hydrolase 47 family.</text>
</comment>
<dbReference type="Gene3D" id="1.50.10.10">
    <property type="match status" value="1"/>
</dbReference>
<evidence type="ECO:0000313" key="14">
    <source>
        <dbReference type="EnsemblMetazoa" id="Aqu2.1.42578_001"/>
    </source>
</evidence>
<evidence type="ECO:0000256" key="3">
    <source>
        <dbReference type="ARBA" id="ARBA00022692"/>
    </source>
</evidence>
<dbReference type="Proteomes" id="UP000007879">
    <property type="component" value="Unassembled WGS sequence"/>
</dbReference>
<dbReference type="KEGG" id="aqu:100637820"/>
<reference evidence="15" key="1">
    <citation type="journal article" date="2010" name="Nature">
        <title>The Amphimedon queenslandica genome and the evolution of animal complexity.</title>
        <authorList>
            <person name="Srivastava M."/>
            <person name="Simakov O."/>
            <person name="Chapman J."/>
            <person name="Fahey B."/>
            <person name="Gauthier M.E."/>
            <person name="Mitros T."/>
            <person name="Richards G.S."/>
            <person name="Conaco C."/>
            <person name="Dacre M."/>
            <person name="Hellsten U."/>
            <person name="Larroux C."/>
            <person name="Putnam N.H."/>
            <person name="Stanke M."/>
            <person name="Adamska M."/>
            <person name="Darling A."/>
            <person name="Degnan S.M."/>
            <person name="Oakley T.H."/>
            <person name="Plachetzki D.C."/>
            <person name="Zhai Y."/>
            <person name="Adamski M."/>
            <person name="Calcino A."/>
            <person name="Cummins S.F."/>
            <person name="Goodstein D.M."/>
            <person name="Harris C."/>
            <person name="Jackson D.J."/>
            <person name="Leys S.P."/>
            <person name="Shu S."/>
            <person name="Woodcroft B.J."/>
            <person name="Vervoort M."/>
            <person name="Kosik K.S."/>
            <person name="Manning G."/>
            <person name="Degnan B.M."/>
            <person name="Rokhsar D.S."/>
        </authorList>
    </citation>
    <scope>NUCLEOTIDE SEQUENCE [LARGE SCALE GENOMIC DNA]</scope>
</reference>
<comment type="function">
    <text evidence="9">Extracts misfolded glycoproteins, but not glycoproteins undergoing productive folding, from the calnexin cycle. It is directly involved in endoplasmic reticulum-associated degradation (ERAD) and targets misfolded glycoproteins for degradation in an N-glycan-independent manner, probably by forming a complex with SEL1L. It has low mannosidase activity, catalyzing mannose trimming from Man8GlcNAc2 to Man7GlcNAc2.</text>
</comment>
<keyword evidence="5" id="KW-0735">Signal-anchor</keyword>
<dbReference type="PANTHER" id="PTHR45679:SF5">
    <property type="entry name" value="ER DEGRADATION-ENHANCING ALPHA-MANNOSIDASE-LIKE PROTEIN 1"/>
    <property type="match status" value="1"/>
</dbReference>
<evidence type="ECO:0000256" key="4">
    <source>
        <dbReference type="ARBA" id="ARBA00022824"/>
    </source>
</evidence>
<evidence type="ECO:0000256" key="6">
    <source>
        <dbReference type="ARBA" id="ARBA00022989"/>
    </source>
</evidence>
<dbReference type="Pfam" id="PF01532">
    <property type="entry name" value="Glyco_hydro_47"/>
    <property type="match status" value="1"/>
</dbReference>
<dbReference type="EnsemblMetazoa" id="XM_019999540.1">
    <property type="protein sequence ID" value="XP_019855099.1"/>
    <property type="gene ID" value="LOC100637820"/>
</dbReference>
<evidence type="ECO:0000313" key="15">
    <source>
        <dbReference type="Proteomes" id="UP000007879"/>
    </source>
</evidence>
<feature type="binding site" evidence="11">
    <location>
        <position position="517"/>
    </location>
    <ligand>
        <name>Ca(2+)</name>
        <dbReference type="ChEBI" id="CHEBI:29108"/>
    </ligand>
</feature>
<dbReference type="GO" id="GO:0044322">
    <property type="term" value="C:endoplasmic reticulum quality control compartment"/>
    <property type="evidence" value="ECO:0007669"/>
    <property type="project" value="GOC"/>
</dbReference>
<dbReference type="InterPro" id="IPR012341">
    <property type="entry name" value="6hp_glycosidase-like_sf"/>
</dbReference>
<dbReference type="GO" id="GO:0005789">
    <property type="term" value="C:endoplasmic reticulum membrane"/>
    <property type="evidence" value="ECO:0007669"/>
    <property type="project" value="UniProtKB-SubCell"/>
</dbReference>
<feature type="active site" evidence="10">
    <location>
        <position position="431"/>
    </location>
</feature>
<keyword evidence="11" id="KW-0479">Metal-binding</keyword>
<comment type="cofactor">
    <cofactor evidence="11">
        <name>Ca(2+)</name>
        <dbReference type="ChEBI" id="CHEBI:29108"/>
    </cofactor>
</comment>
<keyword evidence="15" id="KW-1185">Reference proteome</keyword>
<dbReference type="PANTHER" id="PTHR45679">
    <property type="entry name" value="ER DEGRADATION-ENHANCING ALPHA-MANNOSIDASE-LIKE PROTEIN 2"/>
    <property type="match status" value="1"/>
</dbReference>
<keyword evidence="11" id="KW-0106">Calcium</keyword>
<gene>
    <name evidence="14" type="primary">100637820</name>
</gene>
<proteinExistence type="inferred from homology"/>
<dbReference type="InParanoid" id="A0A1X7VT36"/>
<dbReference type="InterPro" id="IPR001382">
    <property type="entry name" value="Glyco_hydro_47"/>
</dbReference>
<dbReference type="eggNOG" id="KOG2429">
    <property type="taxonomic scope" value="Eukaryota"/>
</dbReference>
<feature type="transmembrane region" description="Helical" evidence="13">
    <location>
        <begin position="9"/>
        <end position="30"/>
    </location>
</feature>
<dbReference type="FunFam" id="1.50.10.10:FF:000016">
    <property type="entry name" value="alpha-1,2-Mannosidase"/>
    <property type="match status" value="1"/>
</dbReference>
<dbReference type="SUPFAM" id="SSF48225">
    <property type="entry name" value="Seven-hairpin glycosidases"/>
    <property type="match status" value="1"/>
</dbReference>
<keyword evidence="12" id="KW-0326">Glycosidase</keyword>
<dbReference type="GO" id="GO:0005975">
    <property type="term" value="P:carbohydrate metabolic process"/>
    <property type="evidence" value="ECO:0007669"/>
    <property type="project" value="InterPro"/>
</dbReference>
<dbReference type="STRING" id="400682.A0A1X7VT36"/>
<dbReference type="InterPro" id="IPR044674">
    <property type="entry name" value="EDEM1/2/3"/>
</dbReference>
<dbReference type="GO" id="GO:0005509">
    <property type="term" value="F:calcium ion binding"/>
    <property type="evidence" value="ECO:0007669"/>
    <property type="project" value="InterPro"/>
</dbReference>
<evidence type="ECO:0000256" key="5">
    <source>
        <dbReference type="ARBA" id="ARBA00022968"/>
    </source>
</evidence>
<evidence type="ECO:0000256" key="9">
    <source>
        <dbReference type="ARBA" id="ARBA00060207"/>
    </source>
</evidence>
<dbReference type="GO" id="GO:0004571">
    <property type="term" value="F:mannosyl-oligosaccharide 1,2-alpha-mannosidase activity"/>
    <property type="evidence" value="ECO:0007669"/>
    <property type="project" value="InterPro"/>
</dbReference>
<dbReference type="AlphaFoldDB" id="A0A1X7VT36"/>
<keyword evidence="8" id="KW-0325">Glycoprotein</keyword>
<dbReference type="PRINTS" id="PR00747">
    <property type="entry name" value="GLYHDRLASE47"/>
</dbReference>
<evidence type="ECO:0000256" key="13">
    <source>
        <dbReference type="SAM" id="Phobius"/>
    </source>
</evidence>
<evidence type="ECO:0000256" key="12">
    <source>
        <dbReference type="RuleBase" id="RU361193"/>
    </source>
</evidence>
<dbReference type="EnsemblMetazoa" id="Aqu2.1.42578_001">
    <property type="protein sequence ID" value="Aqu2.1.42578_001"/>
    <property type="gene ID" value="Aqu2.1.42578"/>
</dbReference>
<evidence type="ECO:0000256" key="8">
    <source>
        <dbReference type="ARBA" id="ARBA00023180"/>
    </source>
</evidence>